<evidence type="ECO:0000256" key="1">
    <source>
        <dbReference type="SAM" id="Phobius"/>
    </source>
</evidence>
<keyword evidence="3" id="KW-1185">Reference proteome</keyword>
<proteinExistence type="predicted"/>
<comment type="caution">
    <text evidence="2">The sequence shown here is derived from an EMBL/GenBank/DDBJ whole genome shotgun (WGS) entry which is preliminary data.</text>
</comment>
<dbReference type="Proteomes" id="UP000603912">
    <property type="component" value="Unassembled WGS sequence"/>
</dbReference>
<organism evidence="2 3">
    <name type="scientific">Alsobacter metallidurans</name>
    <dbReference type="NCBI Taxonomy" id="340221"/>
    <lineage>
        <taxon>Bacteria</taxon>
        <taxon>Pseudomonadati</taxon>
        <taxon>Pseudomonadota</taxon>
        <taxon>Alphaproteobacteria</taxon>
        <taxon>Hyphomicrobiales</taxon>
        <taxon>Alsobacteraceae</taxon>
        <taxon>Alsobacter</taxon>
    </lineage>
</organism>
<keyword evidence="1" id="KW-0812">Transmembrane</keyword>
<feature type="transmembrane region" description="Helical" evidence="1">
    <location>
        <begin position="38"/>
        <end position="61"/>
    </location>
</feature>
<keyword evidence="1" id="KW-1133">Transmembrane helix</keyword>
<reference evidence="2" key="1">
    <citation type="journal article" date="2014" name="Int. J. Syst. Evol. Microbiol.">
        <title>Complete genome sequence of Corynebacterium casei LMG S-19264T (=DSM 44701T), isolated from a smear-ripened cheese.</title>
        <authorList>
            <consortium name="US DOE Joint Genome Institute (JGI-PGF)"/>
            <person name="Walter F."/>
            <person name="Albersmeier A."/>
            <person name="Kalinowski J."/>
            <person name="Ruckert C."/>
        </authorList>
    </citation>
    <scope>NUCLEOTIDE SEQUENCE</scope>
    <source>
        <strain evidence="2">CGMCC 1.12214</strain>
    </source>
</reference>
<reference evidence="2" key="2">
    <citation type="submission" date="2020-09" db="EMBL/GenBank/DDBJ databases">
        <authorList>
            <person name="Sun Q."/>
            <person name="Zhou Y."/>
        </authorList>
    </citation>
    <scope>NUCLEOTIDE SEQUENCE</scope>
    <source>
        <strain evidence="2">CGMCC 1.12214</strain>
    </source>
</reference>
<evidence type="ECO:0000313" key="2">
    <source>
        <dbReference type="EMBL" id="GGH24735.1"/>
    </source>
</evidence>
<evidence type="ECO:0000313" key="3">
    <source>
        <dbReference type="Proteomes" id="UP000603912"/>
    </source>
</evidence>
<name>A0A917I9Z3_9HYPH</name>
<protein>
    <submittedName>
        <fullName evidence="2">Uncharacterized protein</fullName>
    </submittedName>
</protein>
<accession>A0A917I9Z3</accession>
<dbReference type="EMBL" id="BMES01000002">
    <property type="protein sequence ID" value="GGH24735.1"/>
    <property type="molecule type" value="Genomic_DNA"/>
</dbReference>
<keyword evidence="1" id="KW-0472">Membrane</keyword>
<dbReference type="AlphaFoldDB" id="A0A917I9Z3"/>
<gene>
    <name evidence="2" type="ORF">GCM10007036_31340</name>
</gene>
<sequence>MSAGLEQMPAQIASRAGLSWHRMCPAQRDTTAGGLPQWAVNMLLSLGCAFSMAAWLGFLAWSCWRVLLV</sequence>